<evidence type="ECO:0000256" key="2">
    <source>
        <dbReference type="ARBA" id="ARBA00022605"/>
    </source>
</evidence>
<protein>
    <submittedName>
        <fullName evidence="8">D-isomer specific 2-hydroxyacid dehydrogenase NAD-binding protein</fullName>
    </submittedName>
</protein>
<dbReference type="eggNOG" id="COG1052">
    <property type="taxonomic scope" value="Bacteria"/>
</dbReference>
<dbReference type="PROSITE" id="PS00065">
    <property type="entry name" value="D_2_HYDROXYACID_DH_1"/>
    <property type="match status" value="1"/>
</dbReference>
<keyword evidence="4" id="KW-0520">NAD</keyword>
<name>F7NGH8_9FIRM</name>
<dbReference type="Pfam" id="PF02826">
    <property type="entry name" value="2-Hacid_dh_C"/>
    <property type="match status" value="1"/>
</dbReference>
<dbReference type="SUPFAM" id="SSF51735">
    <property type="entry name" value="NAD(P)-binding Rossmann-fold domains"/>
    <property type="match status" value="1"/>
</dbReference>
<dbReference type="Gene3D" id="3.40.50.720">
    <property type="entry name" value="NAD(P)-binding Rossmann-like Domain"/>
    <property type="match status" value="2"/>
</dbReference>
<dbReference type="PROSITE" id="PS00671">
    <property type="entry name" value="D_2_HYDROXYACID_DH_3"/>
    <property type="match status" value="1"/>
</dbReference>
<keyword evidence="2" id="KW-0028">Amino-acid biosynthesis</keyword>
<feature type="domain" description="D-isomer specific 2-hydroxyacid dehydrogenase NAD-binding" evidence="7">
    <location>
        <begin position="109"/>
        <end position="287"/>
    </location>
</feature>
<dbReference type="InterPro" id="IPR050857">
    <property type="entry name" value="D-2-hydroxyacid_DH"/>
</dbReference>
<dbReference type="STRING" id="1009370.ALO_05830"/>
<dbReference type="Proteomes" id="UP000003240">
    <property type="component" value="Unassembled WGS sequence"/>
</dbReference>
<reference evidence="8 9" key="1">
    <citation type="journal article" date="2011" name="EMBO J.">
        <title>Structural diversity of bacterial flagellar motors.</title>
        <authorList>
            <person name="Chen S."/>
            <person name="Beeby M."/>
            <person name="Murphy G.E."/>
            <person name="Leadbetter J.R."/>
            <person name="Hendrixson D.R."/>
            <person name="Briegel A."/>
            <person name="Li Z."/>
            <person name="Shi J."/>
            <person name="Tocheva E.I."/>
            <person name="Muller A."/>
            <person name="Dobro M.J."/>
            <person name="Jensen G.J."/>
        </authorList>
    </citation>
    <scope>NUCLEOTIDE SEQUENCE [LARGE SCALE GENOMIC DNA]</scope>
    <source>
        <strain evidence="8 9">DSM 6540</strain>
    </source>
</reference>
<dbReference type="AlphaFoldDB" id="F7NGH8"/>
<gene>
    <name evidence="8" type="ORF">ALO_05830</name>
</gene>
<dbReference type="InterPro" id="IPR029752">
    <property type="entry name" value="D-isomer_DH_CS1"/>
</dbReference>
<organism evidence="8 9">
    <name type="scientific">Acetonema longum DSM 6540</name>
    <dbReference type="NCBI Taxonomy" id="1009370"/>
    <lineage>
        <taxon>Bacteria</taxon>
        <taxon>Bacillati</taxon>
        <taxon>Bacillota</taxon>
        <taxon>Negativicutes</taxon>
        <taxon>Acetonemataceae</taxon>
        <taxon>Acetonema</taxon>
    </lineage>
</organism>
<evidence type="ECO:0000313" key="9">
    <source>
        <dbReference type="Proteomes" id="UP000003240"/>
    </source>
</evidence>
<evidence type="ECO:0000259" key="7">
    <source>
        <dbReference type="Pfam" id="PF02826"/>
    </source>
</evidence>
<dbReference type="PANTHER" id="PTHR42789">
    <property type="entry name" value="D-ISOMER SPECIFIC 2-HYDROXYACID DEHYDROGENASE FAMILY PROTEIN (AFU_ORTHOLOGUE AFUA_6G10090)"/>
    <property type="match status" value="1"/>
</dbReference>
<dbReference type="InterPro" id="IPR029753">
    <property type="entry name" value="D-isomer_DH_CS"/>
</dbReference>
<accession>F7NGH8</accession>
<dbReference type="SUPFAM" id="SSF52283">
    <property type="entry name" value="Formate/glycerate dehydrogenase catalytic domain-like"/>
    <property type="match status" value="1"/>
</dbReference>
<feature type="domain" description="D-isomer specific 2-hydroxyacid dehydrogenase catalytic" evidence="6">
    <location>
        <begin position="6"/>
        <end position="319"/>
    </location>
</feature>
<dbReference type="FunFam" id="3.40.50.720:FF:000203">
    <property type="entry name" value="D-3-phosphoglycerate dehydrogenase (SerA)"/>
    <property type="match status" value="1"/>
</dbReference>
<dbReference type="CDD" id="cd12178">
    <property type="entry name" value="2-Hacid_dh_13"/>
    <property type="match status" value="1"/>
</dbReference>
<comment type="similarity">
    <text evidence="1 5">Belongs to the D-isomer specific 2-hydroxyacid dehydrogenase family.</text>
</comment>
<sequence>MKPAVFITGLIPQVAYELLSRQFTVTMHQDTRLLTKQEIISGLAGKDALLCLLSDSIDAEVIRSNPNLKIIANYGAGFNNIDVAAATAAKIPVTNTPAVSTEATADLTMGLLIAIARRIVEGDKTTRSGKFTGWAPLYHLGVEVTGKTLGIIGLGNIGKAVVKRAKGFDMPVIYWNRTRLNPEQEKTLGVEYKPLEEVIRQADFLSLHLSFHPSLKHMIGAKELAGMKPSAYLINAARGPLVDEAALLAALRSKTIAGAALDVYEFEPKVTQGLEELDNVILCPHLGNASVETRNAMAEIAAGNIIAVLNGEKPKTCVNKTIYE</sequence>
<proteinExistence type="inferred from homology"/>
<keyword evidence="9" id="KW-1185">Reference proteome</keyword>
<dbReference type="GO" id="GO:0008652">
    <property type="term" value="P:amino acid biosynthetic process"/>
    <property type="evidence" value="ECO:0007669"/>
    <property type="project" value="UniProtKB-KW"/>
</dbReference>
<dbReference type="GO" id="GO:0051287">
    <property type="term" value="F:NAD binding"/>
    <property type="evidence" value="ECO:0007669"/>
    <property type="project" value="InterPro"/>
</dbReference>
<evidence type="ECO:0000256" key="3">
    <source>
        <dbReference type="ARBA" id="ARBA00023002"/>
    </source>
</evidence>
<evidence type="ECO:0000256" key="5">
    <source>
        <dbReference type="RuleBase" id="RU003719"/>
    </source>
</evidence>
<evidence type="ECO:0000256" key="1">
    <source>
        <dbReference type="ARBA" id="ARBA00005854"/>
    </source>
</evidence>
<evidence type="ECO:0000313" key="8">
    <source>
        <dbReference type="EMBL" id="EGO64782.1"/>
    </source>
</evidence>
<evidence type="ECO:0000256" key="4">
    <source>
        <dbReference type="ARBA" id="ARBA00023027"/>
    </source>
</evidence>
<dbReference type="InterPro" id="IPR006139">
    <property type="entry name" value="D-isomer_2_OHA_DH_cat_dom"/>
</dbReference>
<dbReference type="RefSeq" id="WP_004093756.1">
    <property type="nucleotide sequence ID" value="NZ_AFGF01000049.1"/>
</dbReference>
<dbReference type="EMBL" id="AFGF01000049">
    <property type="protein sequence ID" value="EGO64782.1"/>
    <property type="molecule type" value="Genomic_DNA"/>
</dbReference>
<dbReference type="Pfam" id="PF00389">
    <property type="entry name" value="2-Hacid_dh"/>
    <property type="match status" value="1"/>
</dbReference>
<comment type="caution">
    <text evidence="8">The sequence shown here is derived from an EMBL/GenBank/DDBJ whole genome shotgun (WGS) entry which is preliminary data.</text>
</comment>
<dbReference type="GO" id="GO:0016616">
    <property type="term" value="F:oxidoreductase activity, acting on the CH-OH group of donors, NAD or NADP as acceptor"/>
    <property type="evidence" value="ECO:0007669"/>
    <property type="project" value="InterPro"/>
</dbReference>
<dbReference type="InterPro" id="IPR006140">
    <property type="entry name" value="D-isomer_DH_NAD-bd"/>
</dbReference>
<dbReference type="PANTHER" id="PTHR42789:SF1">
    <property type="entry name" value="D-ISOMER SPECIFIC 2-HYDROXYACID DEHYDROGENASE FAMILY PROTEIN (AFU_ORTHOLOGUE AFUA_6G10090)"/>
    <property type="match status" value="1"/>
</dbReference>
<dbReference type="OrthoDB" id="9805416at2"/>
<dbReference type="InterPro" id="IPR036291">
    <property type="entry name" value="NAD(P)-bd_dom_sf"/>
</dbReference>
<keyword evidence="3 5" id="KW-0560">Oxidoreductase</keyword>
<evidence type="ECO:0000259" key="6">
    <source>
        <dbReference type="Pfam" id="PF00389"/>
    </source>
</evidence>